<dbReference type="PANTHER" id="PTHR38075">
    <property type="entry name" value="DUF4139 DOMAIN-CONTAINING PROTEIN"/>
    <property type="match status" value="1"/>
</dbReference>
<name>A0ABV6PH35_9SPHN</name>
<organism evidence="3 4">
    <name type="scientific">Novosphingobium aquiterrae</name>
    <dbReference type="NCBI Taxonomy" id="624388"/>
    <lineage>
        <taxon>Bacteria</taxon>
        <taxon>Pseudomonadati</taxon>
        <taxon>Pseudomonadota</taxon>
        <taxon>Alphaproteobacteria</taxon>
        <taxon>Sphingomonadales</taxon>
        <taxon>Sphingomonadaceae</taxon>
        <taxon>Novosphingobium</taxon>
    </lineage>
</organism>
<feature type="chain" id="PRO_5046830514" evidence="2">
    <location>
        <begin position="19"/>
        <end position="542"/>
    </location>
</feature>
<proteinExistence type="predicted"/>
<keyword evidence="4" id="KW-1185">Reference proteome</keyword>
<sequence length="542" mass="58935">MRHAAALLMGLAALPAAAAAQEATASDPADVSATIYRDPNRNGGTLQLGHLGGFAVVTETRRVTLPAGRAKLRFVGVVDGIIPESAIVSGLPGGVIEKNRDAALLSPASLMRAVQGKQVQLKRTYRTTGKTQLVAARVISASEDGVVFDTVAGKEALRCSGLAETFGYGVDTAGLSARPVLSVQTRTAKPITTEVKLTYLAQGFDWSASYTAQVDPAAKTMDVGGWITLANGNSVGLENAQVQIVAGGLRREAWRRLVDGSARAVARCWPMQRTHQVPRKPDRPYELVRPYEEQREQLEERLLKSEAMDIVVTGSMRRSDAPAPMMAAAPPPPPPPPPEQLGDLKLYRIPHRTTVAAMQMKQTRLVENPGVDFERIYRLTYDAMDPGVSDNLEDKVGTDWETRTPVALLRTKNDKAHKLGLPLPSGAFVISQDQGARTMVLGQPSLRDTAEDEKVELALGPAPDVTIERRTRSRGKRYQKQEIRLSNAGPESVHLELQFNAWGSIILDDADGTLIKQDGLPTFKLELPANSKQTLHYTVRWQ</sequence>
<evidence type="ECO:0000256" key="2">
    <source>
        <dbReference type="SAM" id="SignalP"/>
    </source>
</evidence>
<evidence type="ECO:0000256" key="1">
    <source>
        <dbReference type="SAM" id="MobiDB-lite"/>
    </source>
</evidence>
<protein>
    <submittedName>
        <fullName evidence="3">DUF4139 domain-containing protein</fullName>
    </submittedName>
</protein>
<dbReference type="RefSeq" id="WP_379480632.1">
    <property type="nucleotide sequence ID" value="NZ_JBHLTL010000004.1"/>
</dbReference>
<dbReference type="EMBL" id="JBHLTL010000004">
    <property type="protein sequence ID" value="MFC0589130.1"/>
    <property type="molecule type" value="Genomic_DNA"/>
</dbReference>
<keyword evidence="2" id="KW-0732">Signal</keyword>
<reference evidence="3 4" key="1">
    <citation type="submission" date="2024-09" db="EMBL/GenBank/DDBJ databases">
        <authorList>
            <person name="Sun Q."/>
            <person name="Mori K."/>
        </authorList>
    </citation>
    <scope>NUCLEOTIDE SEQUENCE [LARGE SCALE GENOMIC DNA]</scope>
    <source>
        <strain evidence="3 4">NCAIM B.02537</strain>
    </source>
</reference>
<gene>
    <name evidence="3" type="ORF">ACFFF7_06860</name>
</gene>
<feature type="signal peptide" evidence="2">
    <location>
        <begin position="1"/>
        <end position="18"/>
    </location>
</feature>
<dbReference type="Proteomes" id="UP001589943">
    <property type="component" value="Unassembled WGS sequence"/>
</dbReference>
<dbReference type="PANTHER" id="PTHR38075:SF1">
    <property type="entry name" value="DUF4139 DOMAIN-CONTAINING PROTEIN"/>
    <property type="match status" value="1"/>
</dbReference>
<feature type="region of interest" description="Disordered" evidence="1">
    <location>
        <begin position="318"/>
        <end position="337"/>
    </location>
</feature>
<accession>A0ABV6PH35</accession>
<comment type="caution">
    <text evidence="3">The sequence shown here is derived from an EMBL/GenBank/DDBJ whole genome shotgun (WGS) entry which is preliminary data.</text>
</comment>
<evidence type="ECO:0000313" key="4">
    <source>
        <dbReference type="Proteomes" id="UP001589943"/>
    </source>
</evidence>
<evidence type="ECO:0000313" key="3">
    <source>
        <dbReference type="EMBL" id="MFC0589130.1"/>
    </source>
</evidence>